<dbReference type="PANTHER" id="PTHR11437">
    <property type="entry name" value="RIBONUCLEASE"/>
    <property type="match status" value="1"/>
</dbReference>
<proteinExistence type="inferred from homology"/>
<sequence>MKIQIACFLLVLLSATELTEARSGITVHLFPFCELLMKERNTQEAGKKCLSSATFVQSSAKTVNAVCEGADGEKRSSNMFNTVYCGLRLDSKFPKCHYVRITKESFISVRCQNNVAVDIISVYR</sequence>
<organism evidence="4 5">
    <name type="scientific">Scomber scombrus</name>
    <name type="common">Atlantic mackerel</name>
    <name type="synonym">Scomber vernalis</name>
    <dbReference type="NCBI Taxonomy" id="13677"/>
    <lineage>
        <taxon>Eukaryota</taxon>
        <taxon>Metazoa</taxon>
        <taxon>Chordata</taxon>
        <taxon>Craniata</taxon>
        <taxon>Vertebrata</taxon>
        <taxon>Euteleostomi</taxon>
        <taxon>Actinopterygii</taxon>
        <taxon>Neopterygii</taxon>
        <taxon>Teleostei</taxon>
        <taxon>Neoteleostei</taxon>
        <taxon>Acanthomorphata</taxon>
        <taxon>Pelagiaria</taxon>
        <taxon>Scombriformes</taxon>
        <taxon>Scombridae</taxon>
        <taxon>Scomber</taxon>
    </lineage>
</organism>
<dbReference type="EMBL" id="CAWUFR010001638">
    <property type="protein sequence ID" value="CAK6984152.1"/>
    <property type="molecule type" value="Genomic_DNA"/>
</dbReference>
<name>A0AAV1QM87_SCOSC</name>
<accession>A0AAV1QM87</accession>
<evidence type="ECO:0000256" key="2">
    <source>
        <dbReference type="SAM" id="SignalP"/>
    </source>
</evidence>
<keyword evidence="2" id="KW-0732">Signal</keyword>
<evidence type="ECO:0000313" key="4">
    <source>
        <dbReference type="EMBL" id="CAK6984152.1"/>
    </source>
</evidence>
<feature type="chain" id="PRO_5043404686" evidence="2">
    <location>
        <begin position="22"/>
        <end position="124"/>
    </location>
</feature>
<gene>
    <name evidence="4" type="ORF">FSCOSCO3_A029921</name>
</gene>
<dbReference type="GO" id="GO:0003676">
    <property type="term" value="F:nucleic acid binding"/>
    <property type="evidence" value="ECO:0007669"/>
    <property type="project" value="InterPro"/>
</dbReference>
<dbReference type="Pfam" id="PF00074">
    <property type="entry name" value="RnaseA"/>
    <property type="match status" value="1"/>
</dbReference>
<dbReference type="InterPro" id="IPR023412">
    <property type="entry name" value="RNaseA_domain"/>
</dbReference>
<keyword evidence="5" id="KW-1185">Reference proteome</keyword>
<dbReference type="Gene3D" id="3.10.130.10">
    <property type="entry name" value="Ribonuclease A-like domain"/>
    <property type="match status" value="1"/>
</dbReference>
<reference evidence="4 5" key="1">
    <citation type="submission" date="2024-01" db="EMBL/GenBank/DDBJ databases">
        <authorList>
            <person name="Alioto T."/>
            <person name="Alioto T."/>
            <person name="Gomez Garrido J."/>
        </authorList>
    </citation>
    <scope>NUCLEOTIDE SEQUENCE [LARGE SCALE GENOMIC DNA]</scope>
</reference>
<dbReference type="Proteomes" id="UP001314229">
    <property type="component" value="Unassembled WGS sequence"/>
</dbReference>
<dbReference type="SUPFAM" id="SSF54076">
    <property type="entry name" value="RNase A-like"/>
    <property type="match status" value="1"/>
</dbReference>
<dbReference type="InterPro" id="IPR001427">
    <property type="entry name" value="RNaseA"/>
</dbReference>
<evidence type="ECO:0000259" key="3">
    <source>
        <dbReference type="SMART" id="SM00092"/>
    </source>
</evidence>
<evidence type="ECO:0000256" key="1">
    <source>
        <dbReference type="ARBA" id="ARBA00005600"/>
    </source>
</evidence>
<evidence type="ECO:0000313" key="5">
    <source>
        <dbReference type="Proteomes" id="UP001314229"/>
    </source>
</evidence>
<dbReference type="AlphaFoldDB" id="A0AAV1QM87"/>
<comment type="similarity">
    <text evidence="1">Belongs to the pancreatic ribonuclease family.</text>
</comment>
<feature type="domain" description="Ribonuclease A-domain" evidence="3">
    <location>
        <begin position="17"/>
        <end position="121"/>
    </location>
</feature>
<dbReference type="GO" id="GO:0004540">
    <property type="term" value="F:RNA nuclease activity"/>
    <property type="evidence" value="ECO:0007669"/>
    <property type="project" value="TreeGrafter"/>
</dbReference>
<dbReference type="SMART" id="SM00092">
    <property type="entry name" value="RNAse_Pc"/>
    <property type="match status" value="1"/>
</dbReference>
<feature type="signal peptide" evidence="2">
    <location>
        <begin position="1"/>
        <end position="21"/>
    </location>
</feature>
<dbReference type="GO" id="GO:0050830">
    <property type="term" value="P:defense response to Gram-positive bacterium"/>
    <property type="evidence" value="ECO:0007669"/>
    <property type="project" value="TreeGrafter"/>
</dbReference>
<comment type="caution">
    <text evidence="4">The sequence shown here is derived from an EMBL/GenBank/DDBJ whole genome shotgun (WGS) entry which is preliminary data.</text>
</comment>
<protein>
    <submittedName>
        <fullName evidence="4">Uncharacterized protein LOC121188132</fullName>
    </submittedName>
</protein>
<dbReference type="InterPro" id="IPR036816">
    <property type="entry name" value="RNaseA-like_dom_sf"/>
</dbReference>